<accession>A0AAV0W5B5</accession>
<dbReference type="EMBL" id="CARXXK010000001">
    <property type="protein sequence ID" value="CAI6350988.1"/>
    <property type="molecule type" value="Genomic_DNA"/>
</dbReference>
<feature type="region of interest" description="Disordered" evidence="1">
    <location>
        <begin position="1"/>
        <end position="28"/>
    </location>
</feature>
<comment type="caution">
    <text evidence="2">The sequence shown here is derived from an EMBL/GenBank/DDBJ whole genome shotgun (WGS) entry which is preliminary data.</text>
</comment>
<keyword evidence="3" id="KW-1185">Reference proteome</keyword>
<sequence length="154" mass="17360">MLRSNTTLVTAQEGPKMNTNTTRPGKTFKNNKNSMHVTAFFVMLCLCLLHNDSNAAVYKKRAIASTTESTTVPMKECHNNTPCGWAIYVPFTRRMEYFMKNTCICNPTLACLKSEDDLAVNAYVFRCMTRVTLTTTEITPTTTTYNDIYVISPT</sequence>
<reference evidence="2 3" key="1">
    <citation type="submission" date="2023-01" db="EMBL/GenBank/DDBJ databases">
        <authorList>
            <person name="Whitehead M."/>
        </authorList>
    </citation>
    <scope>NUCLEOTIDE SEQUENCE [LARGE SCALE GENOMIC DNA]</scope>
</reference>
<organism evidence="2 3">
    <name type="scientific">Macrosiphum euphorbiae</name>
    <name type="common">potato aphid</name>
    <dbReference type="NCBI Taxonomy" id="13131"/>
    <lineage>
        <taxon>Eukaryota</taxon>
        <taxon>Metazoa</taxon>
        <taxon>Ecdysozoa</taxon>
        <taxon>Arthropoda</taxon>
        <taxon>Hexapoda</taxon>
        <taxon>Insecta</taxon>
        <taxon>Pterygota</taxon>
        <taxon>Neoptera</taxon>
        <taxon>Paraneoptera</taxon>
        <taxon>Hemiptera</taxon>
        <taxon>Sternorrhyncha</taxon>
        <taxon>Aphidomorpha</taxon>
        <taxon>Aphidoidea</taxon>
        <taxon>Aphididae</taxon>
        <taxon>Macrosiphini</taxon>
        <taxon>Macrosiphum</taxon>
    </lineage>
</organism>
<gene>
    <name evidence="2" type="ORF">MEUPH1_LOCUS7383</name>
</gene>
<feature type="compositionally biased region" description="Polar residues" evidence="1">
    <location>
        <begin position="1"/>
        <end position="10"/>
    </location>
</feature>
<proteinExistence type="predicted"/>
<evidence type="ECO:0000256" key="1">
    <source>
        <dbReference type="SAM" id="MobiDB-lite"/>
    </source>
</evidence>
<protein>
    <submittedName>
        <fullName evidence="2">Uncharacterized protein</fullName>
    </submittedName>
</protein>
<name>A0AAV0W5B5_9HEMI</name>
<feature type="compositionally biased region" description="Polar residues" evidence="1">
    <location>
        <begin position="17"/>
        <end position="28"/>
    </location>
</feature>
<evidence type="ECO:0000313" key="2">
    <source>
        <dbReference type="EMBL" id="CAI6350988.1"/>
    </source>
</evidence>
<evidence type="ECO:0000313" key="3">
    <source>
        <dbReference type="Proteomes" id="UP001160148"/>
    </source>
</evidence>
<dbReference type="AlphaFoldDB" id="A0AAV0W5B5"/>
<dbReference type="Proteomes" id="UP001160148">
    <property type="component" value="Unassembled WGS sequence"/>
</dbReference>